<comment type="subcellular location">
    <subcellularLocation>
        <location evidence="3">Cytoplasm</location>
        <location evidence="3">Cytosol</location>
    </subcellularLocation>
    <subcellularLocation>
        <location evidence="2">Endoplasmic reticulum</location>
    </subcellularLocation>
    <subcellularLocation>
        <location evidence="4">Golgi apparatus</location>
    </subcellularLocation>
    <subcellularLocation>
        <location evidence="1">Mitochondrion</location>
    </subcellularLocation>
</comment>
<keyword evidence="7" id="KW-0677">Repeat</keyword>
<protein>
    <recommendedName>
        <fullName evidence="14">GTPase IMAP family member 8</fullName>
    </recommendedName>
    <alternativeName>
        <fullName evidence="15">Immune-associated nucleotide-binding protein 9</fullName>
    </alternativeName>
</protein>
<reference evidence="19" key="4">
    <citation type="submission" date="2025-09" db="UniProtKB">
        <authorList>
            <consortium name="Ensembl"/>
        </authorList>
    </citation>
    <scope>IDENTIFICATION</scope>
</reference>
<feature type="coiled-coil region" evidence="16">
    <location>
        <begin position="350"/>
        <end position="392"/>
    </location>
</feature>
<dbReference type="GO" id="GO:0005829">
    <property type="term" value="C:cytosol"/>
    <property type="evidence" value="ECO:0007669"/>
    <property type="project" value="UniProtKB-SubCell"/>
</dbReference>
<accession>A0A3B1JA74</accession>
<dbReference type="InterPro" id="IPR006703">
    <property type="entry name" value="G_AIG1"/>
</dbReference>
<dbReference type="SUPFAM" id="SSF52540">
    <property type="entry name" value="P-loop containing nucleoside triphosphate hydrolases"/>
    <property type="match status" value="1"/>
</dbReference>
<evidence type="ECO:0000256" key="16">
    <source>
        <dbReference type="SAM" id="Coils"/>
    </source>
</evidence>
<comment type="similarity">
    <text evidence="5">Belongs to the TRAFAC class TrmE-Era-EngA-EngB-Septin-like GTPase superfamily. AIG1/Toc34/Toc159-like paraseptin GTPase family. IAN subfamily.</text>
</comment>
<evidence type="ECO:0000313" key="20">
    <source>
        <dbReference type="Proteomes" id="UP000018467"/>
    </source>
</evidence>
<evidence type="ECO:0000256" key="6">
    <source>
        <dbReference type="ARBA" id="ARBA00022490"/>
    </source>
</evidence>
<keyword evidence="16" id="KW-0175">Coiled coil</keyword>
<proteinExistence type="inferred from homology"/>
<evidence type="ECO:0000256" key="15">
    <source>
        <dbReference type="ARBA" id="ARBA00077278"/>
    </source>
</evidence>
<keyword evidence="17" id="KW-1133">Transmembrane helix</keyword>
<evidence type="ECO:0000256" key="13">
    <source>
        <dbReference type="ARBA" id="ARBA00056809"/>
    </source>
</evidence>
<evidence type="ECO:0000256" key="8">
    <source>
        <dbReference type="ARBA" id="ARBA00022741"/>
    </source>
</evidence>
<feature type="domain" description="AIG1-type G" evidence="18">
    <location>
        <begin position="150"/>
        <end position="354"/>
    </location>
</feature>
<dbReference type="InParanoid" id="A0A3B1JA74"/>
<dbReference type="GO" id="GO:0005794">
    <property type="term" value="C:Golgi apparatus"/>
    <property type="evidence" value="ECO:0007669"/>
    <property type="project" value="UniProtKB-SubCell"/>
</dbReference>
<dbReference type="GO" id="GO:0005783">
    <property type="term" value="C:endoplasmic reticulum"/>
    <property type="evidence" value="ECO:0007669"/>
    <property type="project" value="UniProtKB-SubCell"/>
</dbReference>
<keyword evidence="17" id="KW-0472">Membrane</keyword>
<keyword evidence="12" id="KW-0342">GTP-binding</keyword>
<evidence type="ECO:0000256" key="3">
    <source>
        <dbReference type="ARBA" id="ARBA00004514"/>
    </source>
</evidence>
<evidence type="ECO:0000259" key="18">
    <source>
        <dbReference type="PROSITE" id="PS51720"/>
    </source>
</evidence>
<dbReference type="GeneTree" id="ENSGT01140000282522"/>
<keyword evidence="20" id="KW-1185">Reference proteome</keyword>
<reference evidence="19" key="3">
    <citation type="submission" date="2025-08" db="UniProtKB">
        <authorList>
            <consortium name="Ensembl"/>
        </authorList>
    </citation>
    <scope>IDENTIFICATION</scope>
</reference>
<keyword evidence="6" id="KW-0963">Cytoplasm</keyword>
<feature type="transmembrane region" description="Helical" evidence="17">
    <location>
        <begin position="118"/>
        <end position="136"/>
    </location>
</feature>
<dbReference type="Ensembl" id="ENSAMXT00000048748.1">
    <property type="protein sequence ID" value="ENSAMXP00000039128.1"/>
    <property type="gene ID" value="ENSAMXG00000029205.1"/>
</dbReference>
<evidence type="ECO:0000256" key="7">
    <source>
        <dbReference type="ARBA" id="ARBA00022737"/>
    </source>
</evidence>
<name>A0A3B1JA74_ASTMX</name>
<dbReference type="GO" id="GO:0005525">
    <property type="term" value="F:GTP binding"/>
    <property type="evidence" value="ECO:0007669"/>
    <property type="project" value="UniProtKB-KW"/>
</dbReference>
<keyword evidence="11" id="KW-0496">Mitochondrion</keyword>
<evidence type="ECO:0000256" key="2">
    <source>
        <dbReference type="ARBA" id="ARBA00004240"/>
    </source>
</evidence>
<organism evidence="19 20">
    <name type="scientific">Astyanax mexicanus</name>
    <name type="common">Blind cave fish</name>
    <name type="synonym">Astyanax fasciatus mexicanus</name>
    <dbReference type="NCBI Taxonomy" id="7994"/>
    <lineage>
        <taxon>Eukaryota</taxon>
        <taxon>Metazoa</taxon>
        <taxon>Chordata</taxon>
        <taxon>Craniata</taxon>
        <taxon>Vertebrata</taxon>
        <taxon>Euteleostomi</taxon>
        <taxon>Actinopterygii</taxon>
        <taxon>Neopterygii</taxon>
        <taxon>Teleostei</taxon>
        <taxon>Ostariophysi</taxon>
        <taxon>Characiformes</taxon>
        <taxon>Characoidei</taxon>
        <taxon>Acestrorhamphidae</taxon>
        <taxon>Acestrorhamphinae</taxon>
        <taxon>Astyanax</taxon>
    </lineage>
</organism>
<dbReference type="InterPro" id="IPR027417">
    <property type="entry name" value="P-loop_NTPase"/>
</dbReference>
<reference evidence="20" key="1">
    <citation type="submission" date="2013-03" db="EMBL/GenBank/DDBJ databases">
        <authorList>
            <person name="Jeffery W."/>
            <person name="Warren W."/>
            <person name="Wilson R.K."/>
        </authorList>
    </citation>
    <scope>NUCLEOTIDE SEQUENCE</scope>
    <source>
        <strain evidence="20">female</strain>
    </source>
</reference>
<keyword evidence="9" id="KW-0256">Endoplasmic reticulum</keyword>
<keyword evidence="17" id="KW-0812">Transmembrane</keyword>
<dbReference type="PROSITE" id="PS51720">
    <property type="entry name" value="G_AIG1"/>
    <property type="match status" value="1"/>
</dbReference>
<dbReference type="AlphaFoldDB" id="A0A3B1JA74"/>
<reference evidence="20" key="2">
    <citation type="journal article" date="2014" name="Nat. Commun.">
        <title>The cavefish genome reveals candidate genes for eye loss.</title>
        <authorList>
            <person name="McGaugh S.E."/>
            <person name="Gross J.B."/>
            <person name="Aken B."/>
            <person name="Blin M."/>
            <person name="Borowsky R."/>
            <person name="Chalopin D."/>
            <person name="Hinaux H."/>
            <person name="Jeffery W.R."/>
            <person name="Keene A."/>
            <person name="Ma L."/>
            <person name="Minx P."/>
            <person name="Murphy D."/>
            <person name="O'Quin K.E."/>
            <person name="Retaux S."/>
            <person name="Rohner N."/>
            <person name="Searle S.M."/>
            <person name="Stahl B.A."/>
            <person name="Tabin C."/>
            <person name="Volff J.N."/>
            <person name="Yoshizawa M."/>
            <person name="Warren W.C."/>
        </authorList>
    </citation>
    <scope>NUCLEOTIDE SEQUENCE [LARGE SCALE GENOMIC DNA]</scope>
    <source>
        <strain evidence="20">female</strain>
    </source>
</reference>
<dbReference type="PANTHER" id="PTHR10903:SF188">
    <property type="entry name" value="GTPASE IMAP FAMILY MEMBER 2-LIKE-RELATED"/>
    <property type="match status" value="1"/>
</dbReference>
<dbReference type="Pfam" id="PF04548">
    <property type="entry name" value="AIG1"/>
    <property type="match status" value="1"/>
</dbReference>
<dbReference type="Proteomes" id="UP000018467">
    <property type="component" value="Unassembled WGS sequence"/>
</dbReference>
<keyword evidence="8" id="KW-0547">Nucleotide-binding</keyword>
<dbReference type="InterPro" id="IPR045058">
    <property type="entry name" value="GIMA/IAN/Toc"/>
</dbReference>
<evidence type="ECO:0000256" key="9">
    <source>
        <dbReference type="ARBA" id="ARBA00022824"/>
    </source>
</evidence>
<evidence type="ECO:0000256" key="14">
    <source>
        <dbReference type="ARBA" id="ARBA00073539"/>
    </source>
</evidence>
<evidence type="ECO:0000313" key="19">
    <source>
        <dbReference type="Ensembl" id="ENSAMXP00000039128.1"/>
    </source>
</evidence>
<evidence type="ECO:0000256" key="1">
    <source>
        <dbReference type="ARBA" id="ARBA00004173"/>
    </source>
</evidence>
<evidence type="ECO:0000256" key="11">
    <source>
        <dbReference type="ARBA" id="ARBA00023128"/>
    </source>
</evidence>
<dbReference type="Gene3D" id="3.40.50.300">
    <property type="entry name" value="P-loop containing nucleotide triphosphate hydrolases"/>
    <property type="match status" value="1"/>
</dbReference>
<keyword evidence="10" id="KW-0333">Golgi apparatus</keyword>
<sequence>MDTTNLPVQESDIWISCIRCLGKKCENYQDSRTELCPDRSDGPQNTWACSNEHHSMDTPITFEGNHSQSSHRFYTLKESLAGGKSNVLEEAVHHPTTMTNQGQVNSQNTSSKSVLNQYIWIIPALFFIFIIVKLILCLGPSFTQKDVPVGPGLRLMMLGTSGAGKSASGNTILGKDAFRAEASPVSVTQHCQEEMESVEGRRITVIDTPPITDIWVSPDQVSRFFRMASPGPDAFLLVIRLGRFTEEERNFMKWFPKLFGGEALKICMLLFTGGDQLEGKPVERFLNESMELQNLVQLCGGRYHILNNRDSRDFTQVSELLKKIDMMENIDRSIFNISTASLNEWRHPLMEEEERCRVEKESQIREEEEKKREEMKRNIRNMEKKRRQMKVIDVREEEVWKWNSWEFKTIKKLEKELEIEKKKSCWPNIPSSFWSVF</sequence>
<evidence type="ECO:0000256" key="12">
    <source>
        <dbReference type="ARBA" id="ARBA00023134"/>
    </source>
</evidence>
<dbReference type="Bgee" id="ENSAMXG00000029205">
    <property type="expression patterns" value="Expressed in intestine and 5 other cell types or tissues"/>
</dbReference>
<evidence type="ECO:0000256" key="17">
    <source>
        <dbReference type="SAM" id="Phobius"/>
    </source>
</evidence>
<evidence type="ECO:0000256" key="5">
    <source>
        <dbReference type="ARBA" id="ARBA00008535"/>
    </source>
</evidence>
<dbReference type="GO" id="GO:0005739">
    <property type="term" value="C:mitochondrion"/>
    <property type="evidence" value="ECO:0007669"/>
    <property type="project" value="UniProtKB-SubCell"/>
</dbReference>
<comment type="function">
    <text evidence="13">Exerts an anti-apoptotic effect in the immune system and is involved in responses to infections.</text>
</comment>
<dbReference type="FunFam" id="3.40.50.300:FF:000536">
    <property type="entry name" value="GTPase IMAP family member 8"/>
    <property type="match status" value="1"/>
</dbReference>
<evidence type="ECO:0000256" key="4">
    <source>
        <dbReference type="ARBA" id="ARBA00004555"/>
    </source>
</evidence>
<dbReference type="STRING" id="7994.ENSAMXP00000039128"/>
<dbReference type="PANTHER" id="PTHR10903">
    <property type="entry name" value="GTPASE, IMAP FAMILY MEMBER-RELATED"/>
    <property type="match status" value="1"/>
</dbReference>
<evidence type="ECO:0000256" key="10">
    <source>
        <dbReference type="ARBA" id="ARBA00023034"/>
    </source>
</evidence>